<dbReference type="RefSeq" id="WP_049175868.1">
    <property type="nucleotide sequence ID" value="NZ_BKFK01000019.1"/>
</dbReference>
<name>A0A3D2SN22_9GAMM</name>
<dbReference type="AlphaFoldDB" id="A0A3D2SN22"/>
<sequence length="196" mass="23974">MNSILTEELREDFFIRLYFGNSNDFYNKGIKRAFLDFSRTLKIYDDNRKKYKYNSENFLLDSLTELINKEISNQEKFDYYHKNICETLIIHWNELKLGQSQKWINMTLKYWLLFGEKRIHGIEKNAKYFHIPIDRYVQKGMFKEKNPKAWSKIDNYESYMSYQIQHRNKQTGNFPIIDEFNFFNVFCLSNNKPKEE</sequence>
<comment type="caution">
    <text evidence="1">The sequence shown here is derived from an EMBL/GenBank/DDBJ whole genome shotgun (WGS) entry which is preliminary data.</text>
</comment>
<proteinExistence type="predicted"/>
<organism evidence="1 2">
    <name type="scientific">Acinetobacter ursingii</name>
    <dbReference type="NCBI Taxonomy" id="108980"/>
    <lineage>
        <taxon>Bacteria</taxon>
        <taxon>Pseudomonadati</taxon>
        <taxon>Pseudomonadota</taxon>
        <taxon>Gammaproteobacteria</taxon>
        <taxon>Moraxellales</taxon>
        <taxon>Moraxellaceae</taxon>
        <taxon>Acinetobacter</taxon>
    </lineage>
</organism>
<accession>A0A3D2SN22</accession>
<reference evidence="1 2" key="1">
    <citation type="journal article" date="2018" name="Nat. Biotechnol.">
        <title>A standardized bacterial taxonomy based on genome phylogeny substantially revises the tree of life.</title>
        <authorList>
            <person name="Parks D.H."/>
            <person name="Chuvochina M."/>
            <person name="Waite D.W."/>
            <person name="Rinke C."/>
            <person name="Skarshewski A."/>
            <person name="Chaumeil P.A."/>
            <person name="Hugenholtz P."/>
        </authorList>
    </citation>
    <scope>NUCLEOTIDE SEQUENCE [LARGE SCALE GENOMIC DNA]</scope>
    <source>
        <strain evidence="1">UBA9669</strain>
    </source>
</reference>
<evidence type="ECO:0000313" key="2">
    <source>
        <dbReference type="Proteomes" id="UP000263596"/>
    </source>
</evidence>
<dbReference type="Proteomes" id="UP000263596">
    <property type="component" value="Unassembled WGS sequence"/>
</dbReference>
<dbReference type="EMBL" id="DPVE01000161">
    <property type="protein sequence ID" value="HCK30398.1"/>
    <property type="molecule type" value="Genomic_DNA"/>
</dbReference>
<gene>
    <name evidence="1" type="ORF">DHW29_09520</name>
</gene>
<protein>
    <submittedName>
        <fullName evidence="1">Uncharacterized protein</fullName>
    </submittedName>
</protein>
<evidence type="ECO:0000313" key="1">
    <source>
        <dbReference type="EMBL" id="HCK30398.1"/>
    </source>
</evidence>